<evidence type="ECO:0008006" key="3">
    <source>
        <dbReference type="Google" id="ProtNLM"/>
    </source>
</evidence>
<proteinExistence type="predicted"/>
<dbReference type="AlphaFoldDB" id="A0A1T3W652"/>
<dbReference type="Gene3D" id="3.40.50.1820">
    <property type="entry name" value="alpha/beta hydrolase"/>
    <property type="match status" value="1"/>
</dbReference>
<organism evidence="1 2">
    <name type="scientific">Mycolicibacterium diernhoferi</name>
    <dbReference type="NCBI Taxonomy" id="1801"/>
    <lineage>
        <taxon>Bacteria</taxon>
        <taxon>Bacillati</taxon>
        <taxon>Actinomycetota</taxon>
        <taxon>Actinomycetes</taxon>
        <taxon>Mycobacteriales</taxon>
        <taxon>Mycobacteriaceae</taxon>
        <taxon>Mycolicibacterium</taxon>
    </lineage>
</organism>
<evidence type="ECO:0000313" key="1">
    <source>
        <dbReference type="EMBL" id="OPE49838.1"/>
    </source>
</evidence>
<accession>A0A1T3W652</accession>
<name>A0A1T3W652_9MYCO</name>
<comment type="caution">
    <text evidence="1">The sequence shown here is derived from an EMBL/GenBank/DDBJ whole genome shotgun (WGS) entry which is preliminary data.</text>
</comment>
<feature type="non-terminal residue" evidence="1">
    <location>
        <position position="1"/>
    </location>
</feature>
<gene>
    <name evidence="1" type="ORF">BV510_21755</name>
</gene>
<dbReference type="InterPro" id="IPR029058">
    <property type="entry name" value="AB_hydrolase_fold"/>
</dbReference>
<protein>
    <recommendedName>
        <fullName evidence="3">Haloalkane dehalogenase</fullName>
    </recommendedName>
</protein>
<evidence type="ECO:0000313" key="2">
    <source>
        <dbReference type="Proteomes" id="UP000191039"/>
    </source>
</evidence>
<sequence length="64" mass="6788">AVTSRPDPGVIQSRQRILDIVRSWPNQTEIAVPGTHFVQEDSADEIGAAIAAFVRTLARGGASS</sequence>
<dbReference type="EMBL" id="MIJD01000275">
    <property type="protein sequence ID" value="OPE49838.1"/>
    <property type="molecule type" value="Genomic_DNA"/>
</dbReference>
<dbReference type="Proteomes" id="UP000191039">
    <property type="component" value="Unassembled WGS sequence"/>
</dbReference>
<reference evidence="1 2" key="1">
    <citation type="submission" date="2016-09" db="EMBL/GenBank/DDBJ databases">
        <title>genome sequences of unsequenced Mycobacteria.</title>
        <authorList>
            <person name="Greninger A.L."/>
            <person name="Jerome K.R."/>
            <person name="Mcnair B."/>
            <person name="Wallis C."/>
            <person name="Fang F."/>
        </authorList>
    </citation>
    <scope>NUCLEOTIDE SEQUENCE [LARGE SCALE GENOMIC DNA]</scope>
    <source>
        <strain evidence="1 2">BM1</strain>
    </source>
</reference>